<sequence>MPDIVMELHGMPVLVCAAEGPKLADEAAALDLIGEAMYAGAQWVSVPVERVAEDFFLLRTGLAGEIAQKFVNYRLCLTIVGDISHHVASSTALRDFVFETNRGRQLWFVTTPDEFAERLRPRTSGPTSQPRPEAGASADSGA</sequence>
<protein>
    <recommendedName>
        <fullName evidence="2">DUF4180 domain-containing protein</fullName>
    </recommendedName>
</protein>
<keyword evidence="4" id="KW-1185">Reference proteome</keyword>
<gene>
    <name evidence="3" type="ORF">Pfl04_23270</name>
</gene>
<accession>A0A8J3PMJ4</accession>
<organism evidence="3 4">
    <name type="scientific">Planosporangium flavigriseum</name>
    <dbReference type="NCBI Taxonomy" id="373681"/>
    <lineage>
        <taxon>Bacteria</taxon>
        <taxon>Bacillati</taxon>
        <taxon>Actinomycetota</taxon>
        <taxon>Actinomycetes</taxon>
        <taxon>Micromonosporales</taxon>
        <taxon>Micromonosporaceae</taxon>
        <taxon>Planosporangium</taxon>
    </lineage>
</organism>
<feature type="region of interest" description="Disordered" evidence="1">
    <location>
        <begin position="118"/>
        <end position="142"/>
    </location>
</feature>
<evidence type="ECO:0000256" key="1">
    <source>
        <dbReference type="SAM" id="MobiDB-lite"/>
    </source>
</evidence>
<comment type="caution">
    <text evidence="3">The sequence shown here is derived from an EMBL/GenBank/DDBJ whole genome shotgun (WGS) entry which is preliminary data.</text>
</comment>
<evidence type="ECO:0000259" key="2">
    <source>
        <dbReference type="Pfam" id="PF13788"/>
    </source>
</evidence>
<dbReference type="RefSeq" id="WP_168079141.1">
    <property type="nucleotide sequence ID" value="NZ_BAAAQJ010000020.1"/>
</dbReference>
<evidence type="ECO:0000313" key="4">
    <source>
        <dbReference type="Proteomes" id="UP000653674"/>
    </source>
</evidence>
<dbReference type="Pfam" id="PF13788">
    <property type="entry name" value="DUF4180"/>
    <property type="match status" value="1"/>
</dbReference>
<evidence type="ECO:0000313" key="3">
    <source>
        <dbReference type="EMBL" id="GIG73923.1"/>
    </source>
</evidence>
<name>A0A8J3PMJ4_9ACTN</name>
<feature type="domain" description="DUF4180" evidence="2">
    <location>
        <begin position="10"/>
        <end position="119"/>
    </location>
</feature>
<dbReference type="EMBL" id="BONU01000013">
    <property type="protein sequence ID" value="GIG73923.1"/>
    <property type="molecule type" value="Genomic_DNA"/>
</dbReference>
<dbReference type="InterPro" id="IPR025438">
    <property type="entry name" value="DUF4180"/>
</dbReference>
<reference evidence="3" key="1">
    <citation type="submission" date="2021-01" db="EMBL/GenBank/DDBJ databases">
        <title>Whole genome shotgun sequence of Planosporangium flavigriseum NBRC 105377.</title>
        <authorList>
            <person name="Komaki H."/>
            <person name="Tamura T."/>
        </authorList>
    </citation>
    <scope>NUCLEOTIDE SEQUENCE</scope>
    <source>
        <strain evidence="3">NBRC 105377</strain>
    </source>
</reference>
<proteinExistence type="predicted"/>
<dbReference type="Proteomes" id="UP000653674">
    <property type="component" value="Unassembled WGS sequence"/>
</dbReference>
<dbReference type="AlphaFoldDB" id="A0A8J3PMJ4"/>